<feature type="domain" description="Activator of Hsp90 ATPase homologue 1/2-like C-terminal" evidence="2">
    <location>
        <begin position="29"/>
        <end position="141"/>
    </location>
</feature>
<evidence type="ECO:0000259" key="2">
    <source>
        <dbReference type="Pfam" id="PF08327"/>
    </source>
</evidence>
<proteinExistence type="inferred from homology"/>
<accession>A0A7K2ITC5</accession>
<dbReference type="AlphaFoldDB" id="A0A7K2ITC5"/>
<evidence type="ECO:0000256" key="1">
    <source>
        <dbReference type="ARBA" id="ARBA00006817"/>
    </source>
</evidence>
<dbReference type="EMBL" id="WWHY01000001">
    <property type="protein sequence ID" value="MYR33218.1"/>
    <property type="molecule type" value="Genomic_DNA"/>
</dbReference>
<dbReference type="RefSeq" id="WP_042282421.1">
    <property type="nucleotide sequence ID" value="NZ_BAZE01000003.1"/>
</dbReference>
<reference evidence="3 4" key="1">
    <citation type="journal article" date="2019" name="Nat. Commun.">
        <title>The antimicrobial potential of Streptomyces from insect microbiomes.</title>
        <authorList>
            <person name="Chevrette M.G."/>
            <person name="Carlson C.M."/>
            <person name="Ortega H.E."/>
            <person name="Thomas C."/>
            <person name="Ananiev G.E."/>
            <person name="Barns K.J."/>
            <person name="Book A.J."/>
            <person name="Cagnazzo J."/>
            <person name="Carlos C."/>
            <person name="Flanigan W."/>
            <person name="Grubbs K.J."/>
            <person name="Horn H.A."/>
            <person name="Hoffmann F.M."/>
            <person name="Klassen J.L."/>
            <person name="Knack J.J."/>
            <person name="Lewin G.R."/>
            <person name="McDonald B.R."/>
            <person name="Muller L."/>
            <person name="Melo W.G.P."/>
            <person name="Pinto-Tomas A.A."/>
            <person name="Schmitz A."/>
            <person name="Wendt-Pienkowski E."/>
            <person name="Wildman S."/>
            <person name="Zhao M."/>
            <person name="Zhang F."/>
            <person name="Bugni T.S."/>
            <person name="Andes D.R."/>
            <person name="Pupo M.T."/>
            <person name="Currie C.R."/>
        </authorList>
    </citation>
    <scope>NUCLEOTIDE SEQUENCE [LARGE SCALE GENOMIC DNA]</scope>
    <source>
        <strain evidence="3 4">SID5840</strain>
    </source>
</reference>
<name>A0A7K2ITC5_9ACTN</name>
<dbReference type="GeneID" id="91390968"/>
<sequence length="169" mass="18467">MSDARDLRGTLGIGDDGAFGIRFERLLGHPPERVWAWITEPERLDRWLPGCAIDARVGGEARFDFGDEGTATGTVTEVVPPGRSGLLVHGWSWEGVPDSVVRWQLEEAPGGTRLTLVHRELVPEPAVDFAIGWHVMLDALALAADGEPTDTVWDSVEEIAGLYAVELRD</sequence>
<dbReference type="InterPro" id="IPR023393">
    <property type="entry name" value="START-like_dom_sf"/>
</dbReference>
<protein>
    <submittedName>
        <fullName evidence="3">Polyketide cyclase / dehydrase and lipid transport family protein</fullName>
    </submittedName>
</protein>
<comment type="similarity">
    <text evidence="1">Belongs to the AHA1 family.</text>
</comment>
<dbReference type="SUPFAM" id="SSF55961">
    <property type="entry name" value="Bet v1-like"/>
    <property type="match status" value="1"/>
</dbReference>
<dbReference type="Pfam" id="PF08327">
    <property type="entry name" value="AHSA1"/>
    <property type="match status" value="1"/>
</dbReference>
<organism evidence="3 4">
    <name type="scientific">Nocardiopsis alba</name>
    <dbReference type="NCBI Taxonomy" id="53437"/>
    <lineage>
        <taxon>Bacteria</taxon>
        <taxon>Bacillati</taxon>
        <taxon>Actinomycetota</taxon>
        <taxon>Actinomycetes</taxon>
        <taxon>Streptosporangiales</taxon>
        <taxon>Nocardiopsidaceae</taxon>
        <taxon>Nocardiopsis</taxon>
    </lineage>
</organism>
<evidence type="ECO:0000313" key="3">
    <source>
        <dbReference type="EMBL" id="MYR33218.1"/>
    </source>
</evidence>
<comment type="caution">
    <text evidence="3">The sequence shown here is derived from an EMBL/GenBank/DDBJ whole genome shotgun (WGS) entry which is preliminary data.</text>
</comment>
<dbReference type="CDD" id="cd08899">
    <property type="entry name" value="SRPBCC_CalC_Aha1-like_6"/>
    <property type="match status" value="1"/>
</dbReference>
<dbReference type="Gene3D" id="3.30.530.20">
    <property type="match status" value="1"/>
</dbReference>
<evidence type="ECO:0000313" key="4">
    <source>
        <dbReference type="Proteomes" id="UP000467124"/>
    </source>
</evidence>
<gene>
    <name evidence="3" type="ORF">GTW20_13320</name>
</gene>
<dbReference type="Proteomes" id="UP000467124">
    <property type="component" value="Unassembled WGS sequence"/>
</dbReference>
<dbReference type="InterPro" id="IPR013538">
    <property type="entry name" value="ASHA1/2-like_C"/>
</dbReference>